<dbReference type="Proteomes" id="UP000223709">
    <property type="component" value="Chromosome"/>
</dbReference>
<reference evidence="2 3" key="1">
    <citation type="submission" date="2017-10" db="EMBL/GenBank/DDBJ databases">
        <title>Complete Genome Sequence of Faecalibacterium prausnitzii isolated from the gut of healthy adult Indian.</title>
        <authorList>
            <person name="Bag S."/>
            <person name="Ghosh T.S."/>
            <person name="Das B."/>
        </authorList>
    </citation>
    <scope>NUCLEOTIDE SEQUENCE [LARGE SCALE GENOMIC DNA]</scope>
    <source>
        <strain evidence="2 3">Indica</strain>
    </source>
</reference>
<dbReference type="RefSeq" id="WP_015565169.1">
    <property type="nucleotide sequence ID" value="NZ_CP023819.1"/>
</dbReference>
<evidence type="ECO:0000313" key="3">
    <source>
        <dbReference type="Proteomes" id="UP000223709"/>
    </source>
</evidence>
<dbReference type="EMBL" id="CP023819">
    <property type="protein sequence ID" value="ATL91034.1"/>
    <property type="molecule type" value="Genomic_DNA"/>
</dbReference>
<name>A0A291TCW4_9FIRM</name>
<accession>A0A291TCW4</accession>
<keyword evidence="1" id="KW-1133">Transmembrane helix</keyword>
<feature type="transmembrane region" description="Helical" evidence="1">
    <location>
        <begin position="7"/>
        <end position="27"/>
    </location>
</feature>
<evidence type="ECO:0000313" key="2">
    <source>
        <dbReference type="EMBL" id="ATL91034.1"/>
    </source>
</evidence>
<protein>
    <submittedName>
        <fullName evidence="2">Uncharacterized protein</fullName>
    </submittedName>
</protein>
<evidence type="ECO:0000256" key="1">
    <source>
        <dbReference type="SAM" id="Phobius"/>
    </source>
</evidence>
<dbReference type="AlphaFoldDB" id="A0A291TCW4"/>
<keyword evidence="1" id="KW-0812">Transmembrane</keyword>
<feature type="transmembrane region" description="Helical" evidence="1">
    <location>
        <begin position="107"/>
        <end position="125"/>
    </location>
</feature>
<keyword evidence="1" id="KW-0472">Membrane</keyword>
<sequence>MKKTLYTFLGWNFLLFVAGLSDIVFYRDLTSAEAMAISWTQPALVSITSFLILLSIYYGMHRLLFGEKIYLKLEVNQEDVDKMRDSIFAFLKKGEISPKNLQQHLKYLIIAEVVLWLAFIVYLFISTSTVL</sequence>
<organism evidence="2 3">
    <name type="scientific">Faecalibacterium prausnitzii</name>
    <dbReference type="NCBI Taxonomy" id="853"/>
    <lineage>
        <taxon>Bacteria</taxon>
        <taxon>Bacillati</taxon>
        <taxon>Bacillota</taxon>
        <taxon>Clostridia</taxon>
        <taxon>Eubacteriales</taxon>
        <taxon>Oscillospiraceae</taxon>
        <taxon>Faecalibacterium</taxon>
    </lineage>
</organism>
<gene>
    <name evidence="2" type="ORF">CRH10_12390</name>
</gene>
<proteinExistence type="predicted"/>
<feature type="transmembrane region" description="Helical" evidence="1">
    <location>
        <begin position="39"/>
        <end position="60"/>
    </location>
</feature>